<dbReference type="EnsemblMetazoa" id="Aqu2.1.12052_001">
    <property type="protein sequence ID" value="Aqu2.1.12052_001"/>
    <property type="gene ID" value="Aqu2.1.12052"/>
</dbReference>
<reference evidence="1" key="1">
    <citation type="submission" date="2017-05" db="UniProtKB">
        <authorList>
            <consortium name="EnsemblMetazoa"/>
        </authorList>
    </citation>
    <scope>IDENTIFICATION</scope>
</reference>
<evidence type="ECO:0000313" key="1">
    <source>
        <dbReference type="EnsemblMetazoa" id="Aqu2.1.12052_001"/>
    </source>
</evidence>
<dbReference type="InParanoid" id="A0A1X7TC74"/>
<accession>A0A1X7TC74</accession>
<dbReference type="OrthoDB" id="300855at2759"/>
<protein>
    <submittedName>
        <fullName evidence="1">Uncharacterized protein</fullName>
    </submittedName>
</protein>
<name>A0A1X7TC74_AMPQE</name>
<proteinExistence type="predicted"/>
<sequence length="367" mass="42653">MPLILGESIEPPSNCHEKIVKLLKTKNGDDVRAVLNEVILTLKKLKDLVEVVKNILYLNDFSNKEHTIFHLLQSQNNEVIFQVVELLKCFEKVPKELEAPKKVQEMMISSCEAHDNVYIVQVHRLLREAEAHIKYNTNHSQNDSTEILKSKKGFAAALDLIILLCDWQQKDMQDAMRNKGSNIVNQVSFIFFYISKHWDDTKINIAQKAVQALIEMCTGNYTNQEIAYKGQVIASINVILRIQTSYHDDNKEKRKLKYKLNRLKLSCLELLEVMLEEIDEKSSSLANRIANHLKMESLRAELKKSWKPTHSCAALRDFMCCRKKETSLVMRSYHVLRRIADYKCWTKQRSKMEKCGNIIKNSPRVFK</sequence>
<organism evidence="1">
    <name type="scientific">Amphimedon queenslandica</name>
    <name type="common">Sponge</name>
    <dbReference type="NCBI Taxonomy" id="400682"/>
    <lineage>
        <taxon>Eukaryota</taxon>
        <taxon>Metazoa</taxon>
        <taxon>Porifera</taxon>
        <taxon>Demospongiae</taxon>
        <taxon>Heteroscleromorpha</taxon>
        <taxon>Haplosclerida</taxon>
        <taxon>Niphatidae</taxon>
        <taxon>Amphimedon</taxon>
    </lineage>
</organism>
<dbReference type="AlphaFoldDB" id="A0A1X7TC74"/>